<keyword evidence="4 5" id="KW-0472">Membrane</keyword>
<reference evidence="6 7" key="1">
    <citation type="submission" date="2021-05" db="EMBL/GenBank/DDBJ databases">
        <title>Novel species in genus Cellulomonas.</title>
        <authorList>
            <person name="Zhang G."/>
        </authorList>
    </citation>
    <scope>NUCLEOTIDE SEQUENCE [LARGE SCALE GENOMIC DNA]</scope>
    <source>
        <strain evidence="7">zg-ZUI222</strain>
    </source>
</reference>
<accession>A0ABX8D0T9</accession>
<dbReference type="Pfam" id="PF09685">
    <property type="entry name" value="MamF_MmsF"/>
    <property type="match status" value="1"/>
</dbReference>
<dbReference type="RefSeq" id="WP_207341044.1">
    <property type="nucleotide sequence ID" value="NZ_CP074405.1"/>
</dbReference>
<dbReference type="EMBL" id="CP074405">
    <property type="protein sequence ID" value="QVI61103.1"/>
    <property type="molecule type" value="Genomic_DNA"/>
</dbReference>
<gene>
    <name evidence="6" type="ORF">KG103_11310</name>
</gene>
<proteinExistence type="predicted"/>
<feature type="transmembrane region" description="Helical" evidence="5">
    <location>
        <begin position="27"/>
        <end position="51"/>
    </location>
</feature>
<evidence type="ECO:0000256" key="5">
    <source>
        <dbReference type="SAM" id="Phobius"/>
    </source>
</evidence>
<comment type="subcellular location">
    <subcellularLocation>
        <location evidence="1">Membrane</location>
        <topology evidence="1">Multi-pass membrane protein</topology>
    </subcellularLocation>
</comment>
<keyword evidence="2 5" id="KW-0812">Transmembrane</keyword>
<feature type="transmembrane region" description="Helical" evidence="5">
    <location>
        <begin position="72"/>
        <end position="93"/>
    </location>
</feature>
<organism evidence="6 7">
    <name type="scientific">Cellulomonas wangleii</name>
    <dbReference type="NCBI Taxonomy" id="2816956"/>
    <lineage>
        <taxon>Bacteria</taxon>
        <taxon>Bacillati</taxon>
        <taxon>Actinomycetota</taxon>
        <taxon>Actinomycetes</taxon>
        <taxon>Micrococcales</taxon>
        <taxon>Cellulomonadaceae</taxon>
        <taxon>Cellulomonas</taxon>
    </lineage>
</organism>
<evidence type="ECO:0000256" key="2">
    <source>
        <dbReference type="ARBA" id="ARBA00022692"/>
    </source>
</evidence>
<sequence>MSTPAPPSGWDAPAPVSPLRPEDERTWAILVHLLPLLGLGFLAPLVVWLVFRGRGPFLEHHAKESLNFQLTVLIAVVSGVLLSVVLFGIPALLLGLAGVLWVVLEILAAVAASRWEWYRYPLTLRLVP</sequence>
<name>A0ABX8D0T9_9CELL</name>
<feature type="transmembrane region" description="Helical" evidence="5">
    <location>
        <begin position="99"/>
        <end position="117"/>
    </location>
</feature>
<evidence type="ECO:0000313" key="7">
    <source>
        <dbReference type="Proteomes" id="UP000677804"/>
    </source>
</evidence>
<keyword evidence="3 5" id="KW-1133">Transmembrane helix</keyword>
<evidence type="ECO:0000313" key="6">
    <source>
        <dbReference type="EMBL" id="QVI61103.1"/>
    </source>
</evidence>
<evidence type="ECO:0000256" key="1">
    <source>
        <dbReference type="ARBA" id="ARBA00004141"/>
    </source>
</evidence>
<keyword evidence="7" id="KW-1185">Reference proteome</keyword>
<evidence type="ECO:0000256" key="4">
    <source>
        <dbReference type="ARBA" id="ARBA00023136"/>
    </source>
</evidence>
<dbReference type="Proteomes" id="UP000677804">
    <property type="component" value="Chromosome"/>
</dbReference>
<protein>
    <submittedName>
        <fullName evidence="6">DUF4870 domain-containing protein</fullName>
    </submittedName>
</protein>
<evidence type="ECO:0000256" key="3">
    <source>
        <dbReference type="ARBA" id="ARBA00022989"/>
    </source>
</evidence>
<dbReference type="InterPro" id="IPR019109">
    <property type="entry name" value="MamF_MmsF"/>
</dbReference>